<sequence length="514" mass="57115">MQSTFPQLSRILSSPSSSWSPPSSPSDAIAARRAKLRAHEDVRMEYFAPYLKEIDDAYDEGIILTWLRGSKQSEPWGWPSDEVGVRLHPHQLEEAFKIYDIPHPICPCESQGTEEDPCKARIWVVSSLGSVYQGEVAIGCERRTCGFWKSLSEVCKHPDLIAVQYKKRASPGPGLNNFDPKRVLDRTNKDPIPITPPTPFNKTAVKRSAGFAGIFIFANHSLVSKQKKPSPVTSKVTKLSKVVEKTLSDPASQSLRPLTVFSATTQFPPLNQLALLPESSKAPISTPSSTYSYDIFRSLNSTPTSTVSLETYYALQGEYLRLKEQHHKVQNDLTILKIQYNLEQDRVKMQTKGRPSDRFWGETSCLYFLPDAKDICKLNRDASPLYGSILTQTLSALFSPNGISKEELWSAIDICNCDRVFGKGYLYAFHALTCLDWPKSVAHGSSPSSPSTSSTSSPSSTSVVEGLLTPKDNISMTELERKRDDGAAGNFPKGWEFDIEHLWSHVIGKASSDS</sequence>
<feature type="compositionally biased region" description="Low complexity" evidence="1">
    <location>
        <begin position="445"/>
        <end position="462"/>
    </location>
</feature>
<dbReference type="Proteomes" id="UP000054279">
    <property type="component" value="Unassembled WGS sequence"/>
</dbReference>
<name>A0A0C9V325_SPHS4</name>
<feature type="region of interest" description="Disordered" evidence="1">
    <location>
        <begin position="445"/>
        <end position="487"/>
    </location>
</feature>
<feature type="region of interest" description="Disordered" evidence="1">
    <location>
        <begin position="1"/>
        <end position="26"/>
    </location>
</feature>
<reference evidence="2 3" key="1">
    <citation type="submission" date="2014-06" db="EMBL/GenBank/DDBJ databases">
        <title>Evolutionary Origins and Diversification of the Mycorrhizal Mutualists.</title>
        <authorList>
            <consortium name="DOE Joint Genome Institute"/>
            <consortium name="Mycorrhizal Genomics Consortium"/>
            <person name="Kohler A."/>
            <person name="Kuo A."/>
            <person name="Nagy L.G."/>
            <person name="Floudas D."/>
            <person name="Copeland A."/>
            <person name="Barry K.W."/>
            <person name="Cichocki N."/>
            <person name="Veneault-Fourrey C."/>
            <person name="LaButti K."/>
            <person name="Lindquist E.A."/>
            <person name="Lipzen A."/>
            <person name="Lundell T."/>
            <person name="Morin E."/>
            <person name="Murat C."/>
            <person name="Riley R."/>
            <person name="Ohm R."/>
            <person name="Sun H."/>
            <person name="Tunlid A."/>
            <person name="Henrissat B."/>
            <person name="Grigoriev I.V."/>
            <person name="Hibbett D.S."/>
            <person name="Martin F."/>
        </authorList>
    </citation>
    <scope>NUCLEOTIDE SEQUENCE [LARGE SCALE GENOMIC DNA]</scope>
    <source>
        <strain evidence="2 3">SS14</strain>
    </source>
</reference>
<proteinExistence type="predicted"/>
<dbReference type="EMBL" id="KN837181">
    <property type="protein sequence ID" value="KIJ36147.1"/>
    <property type="molecule type" value="Genomic_DNA"/>
</dbReference>
<evidence type="ECO:0000256" key="1">
    <source>
        <dbReference type="SAM" id="MobiDB-lite"/>
    </source>
</evidence>
<protein>
    <submittedName>
        <fullName evidence="2">Uncharacterized protein</fullName>
    </submittedName>
</protein>
<evidence type="ECO:0000313" key="2">
    <source>
        <dbReference type="EMBL" id="KIJ36147.1"/>
    </source>
</evidence>
<feature type="compositionally biased region" description="Polar residues" evidence="1">
    <location>
        <begin position="1"/>
        <end position="12"/>
    </location>
</feature>
<dbReference type="HOGENOM" id="CLU_530149_0_0_1"/>
<gene>
    <name evidence="2" type="ORF">M422DRAFT_51194</name>
</gene>
<keyword evidence="3" id="KW-1185">Reference proteome</keyword>
<evidence type="ECO:0000313" key="3">
    <source>
        <dbReference type="Proteomes" id="UP000054279"/>
    </source>
</evidence>
<dbReference type="AlphaFoldDB" id="A0A0C9V325"/>
<accession>A0A0C9V325</accession>
<organism evidence="2 3">
    <name type="scientific">Sphaerobolus stellatus (strain SS14)</name>
    <dbReference type="NCBI Taxonomy" id="990650"/>
    <lineage>
        <taxon>Eukaryota</taxon>
        <taxon>Fungi</taxon>
        <taxon>Dikarya</taxon>
        <taxon>Basidiomycota</taxon>
        <taxon>Agaricomycotina</taxon>
        <taxon>Agaricomycetes</taxon>
        <taxon>Phallomycetidae</taxon>
        <taxon>Geastrales</taxon>
        <taxon>Sphaerobolaceae</taxon>
        <taxon>Sphaerobolus</taxon>
    </lineage>
</organism>